<dbReference type="InterPro" id="IPR005578">
    <property type="entry name" value="Yif1_fam"/>
</dbReference>
<evidence type="ECO:0000313" key="11">
    <source>
        <dbReference type="EMBL" id="KAA8904887.1"/>
    </source>
</evidence>
<feature type="region of interest" description="Disordered" evidence="10">
    <location>
        <begin position="1"/>
        <end position="49"/>
    </location>
</feature>
<evidence type="ECO:0000256" key="10">
    <source>
        <dbReference type="SAM" id="MobiDB-lite"/>
    </source>
</evidence>
<keyword evidence="6 9" id="KW-1133">Transmembrane helix</keyword>
<keyword evidence="3 9" id="KW-0812">Transmembrane</keyword>
<organism evidence="11 12">
    <name type="scientific">Sphaerosporella brunnea</name>
    <dbReference type="NCBI Taxonomy" id="1250544"/>
    <lineage>
        <taxon>Eukaryota</taxon>
        <taxon>Fungi</taxon>
        <taxon>Dikarya</taxon>
        <taxon>Ascomycota</taxon>
        <taxon>Pezizomycotina</taxon>
        <taxon>Pezizomycetes</taxon>
        <taxon>Pezizales</taxon>
        <taxon>Pyronemataceae</taxon>
        <taxon>Sphaerosporella</taxon>
    </lineage>
</organism>
<dbReference type="GO" id="GO:0005793">
    <property type="term" value="C:endoplasmic reticulum-Golgi intermediate compartment"/>
    <property type="evidence" value="ECO:0007669"/>
    <property type="project" value="UniProtKB-UniRule"/>
</dbReference>
<dbReference type="PANTHER" id="PTHR14083">
    <property type="entry name" value="YIP1 INTERACTING FACTOR HOMOLOG YIF1 PROTEIN"/>
    <property type="match status" value="1"/>
</dbReference>
<dbReference type="GO" id="GO:0000139">
    <property type="term" value="C:Golgi membrane"/>
    <property type="evidence" value="ECO:0007669"/>
    <property type="project" value="UniProtKB-SubCell"/>
</dbReference>
<dbReference type="GO" id="GO:0006888">
    <property type="term" value="P:endoplasmic reticulum to Golgi vesicle-mediated transport"/>
    <property type="evidence" value="ECO:0007669"/>
    <property type="project" value="UniProtKB-UniRule"/>
</dbReference>
<keyword evidence="12" id="KW-1185">Reference proteome</keyword>
<evidence type="ECO:0000256" key="2">
    <source>
        <dbReference type="ARBA" id="ARBA00022448"/>
    </source>
</evidence>
<dbReference type="PANTHER" id="PTHR14083:SF0">
    <property type="entry name" value="YIP1D-INTERACTING FACTOR 1, ISOFORM C"/>
    <property type="match status" value="1"/>
</dbReference>
<feature type="transmembrane region" description="Helical" evidence="9">
    <location>
        <begin position="227"/>
        <end position="249"/>
    </location>
</feature>
<feature type="transmembrane region" description="Helical" evidence="9">
    <location>
        <begin position="194"/>
        <end position="215"/>
    </location>
</feature>
<evidence type="ECO:0000313" key="12">
    <source>
        <dbReference type="Proteomes" id="UP000326924"/>
    </source>
</evidence>
<feature type="transmembrane region" description="Helical" evidence="9">
    <location>
        <begin position="307"/>
        <end position="329"/>
    </location>
</feature>
<dbReference type="Pfam" id="PF03878">
    <property type="entry name" value="YIF1"/>
    <property type="match status" value="1"/>
</dbReference>
<keyword evidence="7 9" id="KW-0333">Golgi apparatus</keyword>
<evidence type="ECO:0000256" key="6">
    <source>
        <dbReference type="ARBA" id="ARBA00022989"/>
    </source>
</evidence>
<evidence type="ECO:0000256" key="5">
    <source>
        <dbReference type="ARBA" id="ARBA00022927"/>
    </source>
</evidence>
<dbReference type="GO" id="GO:0005789">
    <property type="term" value="C:endoplasmic reticulum membrane"/>
    <property type="evidence" value="ECO:0007669"/>
    <property type="project" value="UniProtKB-SubCell"/>
</dbReference>
<keyword evidence="2 9" id="KW-0813">Transport</keyword>
<reference evidence="11 12" key="1">
    <citation type="submission" date="2019-09" db="EMBL/GenBank/DDBJ databases">
        <title>Draft genome of the ectomycorrhizal ascomycete Sphaerosporella brunnea.</title>
        <authorList>
            <consortium name="DOE Joint Genome Institute"/>
            <person name="Benucci G.M."/>
            <person name="Marozzi G."/>
            <person name="Antonielli L."/>
            <person name="Sanchez S."/>
            <person name="Marco P."/>
            <person name="Wang X."/>
            <person name="Falini L.B."/>
            <person name="Barry K."/>
            <person name="Haridas S."/>
            <person name="Lipzen A."/>
            <person name="Labutti K."/>
            <person name="Grigoriev I.V."/>
            <person name="Murat C."/>
            <person name="Martin F."/>
            <person name="Albertini E."/>
            <person name="Donnini D."/>
            <person name="Bonito G."/>
        </authorList>
    </citation>
    <scope>NUCLEOTIDE SEQUENCE [LARGE SCALE GENOMIC DNA]</scope>
    <source>
        <strain evidence="11 12">Sb_GMNB300</strain>
    </source>
</reference>
<protein>
    <recommendedName>
        <fullName evidence="9">Protein YIF1</fullName>
    </recommendedName>
</protein>
<dbReference type="GO" id="GO:0015031">
    <property type="term" value="P:protein transport"/>
    <property type="evidence" value="ECO:0007669"/>
    <property type="project" value="UniProtKB-KW"/>
</dbReference>
<dbReference type="OrthoDB" id="337750at2759"/>
<keyword evidence="4 9" id="KW-0256">Endoplasmic reticulum</keyword>
<feature type="transmembrane region" description="Helical" evidence="9">
    <location>
        <begin position="167"/>
        <end position="188"/>
    </location>
</feature>
<name>A0A5J5EVX4_9PEZI</name>
<dbReference type="GO" id="GO:0030134">
    <property type="term" value="C:COPII-coated ER to Golgi transport vesicle"/>
    <property type="evidence" value="ECO:0007669"/>
    <property type="project" value="TreeGrafter"/>
</dbReference>
<evidence type="ECO:0000256" key="9">
    <source>
        <dbReference type="RuleBase" id="RU368073"/>
    </source>
</evidence>
<comment type="subcellular location">
    <subcellularLocation>
        <location evidence="9">Endoplasmic reticulum membrane</location>
        <topology evidence="9">Multi-pass membrane protein</topology>
    </subcellularLocation>
    <subcellularLocation>
        <location evidence="9">Golgi apparatus membrane</location>
        <topology evidence="9">Multi-pass membrane protein</topology>
    </subcellularLocation>
</comment>
<dbReference type="Proteomes" id="UP000326924">
    <property type="component" value="Unassembled WGS sequence"/>
</dbReference>
<keyword evidence="8 9" id="KW-0472">Membrane</keyword>
<evidence type="ECO:0000256" key="3">
    <source>
        <dbReference type="ARBA" id="ARBA00022692"/>
    </source>
</evidence>
<sequence length="335" mass="36883">MYGQNVTPPIHHPVPKRPVQVPVMQSPPPPPQSSDPYDNPYGGHATAAYPQQGQPNAYAQFGNFPQGGGGFFTDPTTAQMGFNVARAAMSGGTDLAEKNITHYFSSLKPYFAVTNVYVARKLMIILNPWRHVSWSRQSAVRASAQHPGEAETIYLPPREDVNAPDMYIPLMSFVTYILLSALLYGLSGTFYPEILGYTSSSALGAVVFELVGLRLGCYFLGIGNSQLLDLVAYSGYKFVGVIVSILATTVLGRGWLSWIVFAYVCGAQAFFMLRSLKYALLQDTDGSGDAQIVYMTAPRTQRKRRSWFLFGYSYLVQFLMMLMLTSGIGKSKVKV</sequence>
<comment type="function">
    <text evidence="9">Has a role in transport between endoplasmic reticulum and Golgi.</text>
</comment>
<evidence type="ECO:0000256" key="7">
    <source>
        <dbReference type="ARBA" id="ARBA00023034"/>
    </source>
</evidence>
<evidence type="ECO:0000256" key="4">
    <source>
        <dbReference type="ARBA" id="ARBA00022824"/>
    </source>
</evidence>
<proteinExistence type="inferred from homology"/>
<dbReference type="AlphaFoldDB" id="A0A5J5EVX4"/>
<dbReference type="FunCoup" id="A0A5J5EVX4">
    <property type="interactions" value="559"/>
</dbReference>
<gene>
    <name evidence="11" type="ORF">FN846DRAFT_18589</name>
</gene>
<comment type="similarity">
    <text evidence="1 9">Belongs to the YIF1 family.</text>
</comment>
<accession>A0A5J5EVX4</accession>
<evidence type="ECO:0000256" key="8">
    <source>
        <dbReference type="ARBA" id="ARBA00023136"/>
    </source>
</evidence>
<feature type="transmembrane region" description="Helical" evidence="9">
    <location>
        <begin position="255"/>
        <end position="273"/>
    </location>
</feature>
<evidence type="ECO:0000256" key="1">
    <source>
        <dbReference type="ARBA" id="ARBA00009727"/>
    </source>
</evidence>
<dbReference type="InParanoid" id="A0A5J5EVX4"/>
<dbReference type="EMBL" id="VXIS01000103">
    <property type="protein sequence ID" value="KAA8904887.1"/>
    <property type="molecule type" value="Genomic_DNA"/>
</dbReference>
<keyword evidence="5 9" id="KW-0653">Protein transport</keyword>
<comment type="caution">
    <text evidence="11">The sequence shown here is derived from an EMBL/GenBank/DDBJ whole genome shotgun (WGS) entry which is preliminary data.</text>
</comment>